<dbReference type="InterPro" id="IPR029050">
    <property type="entry name" value="Immunoprotect_excell_Ig-like"/>
</dbReference>
<evidence type="ECO:0000313" key="5">
    <source>
        <dbReference type="EMBL" id="RSL33252.1"/>
    </source>
</evidence>
<feature type="transmembrane region" description="Helical" evidence="3">
    <location>
        <begin position="7"/>
        <end position="25"/>
    </location>
</feature>
<evidence type="ECO:0000256" key="1">
    <source>
        <dbReference type="ARBA" id="ARBA00022729"/>
    </source>
</evidence>
<keyword evidence="6" id="KW-1185">Reference proteome</keyword>
<protein>
    <submittedName>
        <fullName evidence="5">DUF4352 domain-containing protein</fullName>
    </submittedName>
</protein>
<keyword evidence="1" id="KW-0732">Signal</keyword>
<sequence length="205" mass="21722">MGKMLKGCLSVIVVLIVIGIIIAIFSGGDDSAEDAGTDTSEEESSAAEGNEESSEGSEEASEKETYSMGETAEVGNVEYTINEKTTASEVGPNIMNETASDMYVVLDVTFKNNGDEAVTVNSSYLKLKQGNTTFEADEMASMSANQNEDGSMGDTFFMEEVNPGSERNGKVVFDVAPDIAEANDLEVEAQEGIFGSVTEIISLSK</sequence>
<feature type="region of interest" description="Disordered" evidence="2">
    <location>
        <begin position="30"/>
        <end position="79"/>
    </location>
</feature>
<feature type="compositionally biased region" description="Acidic residues" evidence="2">
    <location>
        <begin position="30"/>
        <end position="59"/>
    </location>
</feature>
<evidence type="ECO:0000256" key="3">
    <source>
        <dbReference type="SAM" id="Phobius"/>
    </source>
</evidence>
<keyword evidence="3" id="KW-0812">Transmembrane</keyword>
<dbReference type="EMBL" id="RBVX01000009">
    <property type="protein sequence ID" value="RSL33252.1"/>
    <property type="molecule type" value="Genomic_DNA"/>
</dbReference>
<proteinExistence type="predicted"/>
<dbReference type="InterPro" id="IPR029051">
    <property type="entry name" value="DUF4352"/>
</dbReference>
<keyword evidence="3" id="KW-1133">Transmembrane helix</keyword>
<dbReference type="OrthoDB" id="2389763at2"/>
<evidence type="ECO:0000256" key="2">
    <source>
        <dbReference type="SAM" id="MobiDB-lite"/>
    </source>
</evidence>
<dbReference type="Pfam" id="PF11611">
    <property type="entry name" value="DUF4352"/>
    <property type="match status" value="1"/>
</dbReference>
<dbReference type="Proteomes" id="UP000275076">
    <property type="component" value="Unassembled WGS sequence"/>
</dbReference>
<evidence type="ECO:0000313" key="6">
    <source>
        <dbReference type="Proteomes" id="UP000275076"/>
    </source>
</evidence>
<dbReference type="RefSeq" id="WP_125556009.1">
    <property type="nucleotide sequence ID" value="NZ_RBVX01000009.1"/>
</dbReference>
<gene>
    <name evidence="5" type="ORF">D7Z54_11535</name>
</gene>
<organism evidence="5 6">
    <name type="scientific">Salibacterium salarium</name>
    <dbReference type="NCBI Taxonomy" id="284579"/>
    <lineage>
        <taxon>Bacteria</taxon>
        <taxon>Bacillati</taxon>
        <taxon>Bacillota</taxon>
        <taxon>Bacilli</taxon>
        <taxon>Bacillales</taxon>
        <taxon>Bacillaceae</taxon>
    </lineage>
</organism>
<dbReference type="Gene3D" id="2.60.40.1240">
    <property type="match status" value="1"/>
</dbReference>
<name>A0A428N4S0_9BACI</name>
<feature type="domain" description="DUF4352" evidence="4">
    <location>
        <begin position="66"/>
        <end position="194"/>
    </location>
</feature>
<evidence type="ECO:0000259" key="4">
    <source>
        <dbReference type="Pfam" id="PF11611"/>
    </source>
</evidence>
<comment type="caution">
    <text evidence="5">The sequence shown here is derived from an EMBL/GenBank/DDBJ whole genome shotgun (WGS) entry which is preliminary data.</text>
</comment>
<dbReference type="AlphaFoldDB" id="A0A428N4S0"/>
<reference evidence="5 6" key="1">
    <citation type="submission" date="2018-10" db="EMBL/GenBank/DDBJ databases">
        <title>Draft genome sequence of Bacillus salarius IM0101, isolated from a hypersaline soil in Inner Mongolia, China.</title>
        <authorList>
            <person name="Yamprayoonswat W."/>
            <person name="Boonvisut S."/>
            <person name="Jumpathong W."/>
            <person name="Sittihan S."/>
            <person name="Ruangsuj P."/>
            <person name="Wanthongcharoen S."/>
            <person name="Thongpramul N."/>
            <person name="Pimmason S."/>
            <person name="Yu B."/>
            <person name="Yasawong M."/>
        </authorList>
    </citation>
    <scope>NUCLEOTIDE SEQUENCE [LARGE SCALE GENOMIC DNA]</scope>
    <source>
        <strain evidence="5 6">IM0101</strain>
    </source>
</reference>
<keyword evidence="3" id="KW-0472">Membrane</keyword>
<accession>A0A428N4S0</accession>